<name>A0AA37IAH1_9BURK</name>
<dbReference type="EMBL" id="BPUS01000004">
    <property type="protein sequence ID" value="GJH25624.1"/>
    <property type="molecule type" value="Genomic_DNA"/>
</dbReference>
<comment type="caution">
    <text evidence="1">The sequence shown here is derived from an EMBL/GenBank/DDBJ whole genome shotgun (WGS) entry which is preliminary data.</text>
</comment>
<reference evidence="1" key="1">
    <citation type="submission" date="2022-09" db="EMBL/GenBank/DDBJ databases">
        <title>Isolation and characterization of 3-chlorobenzoate degrading bacteria from soils in Shizuoka.</title>
        <authorList>
            <person name="Ifat A."/>
            <person name="Ogawa N."/>
            <person name="Kimbara K."/>
            <person name="Moriuchi R."/>
            <person name="Dohra H."/>
            <person name="Shintani M."/>
        </authorList>
    </citation>
    <scope>NUCLEOTIDE SEQUENCE</scope>
    <source>
        <strain evidence="1">19CS4-2</strain>
    </source>
</reference>
<accession>A0AA37IAH1</accession>
<evidence type="ECO:0000313" key="1">
    <source>
        <dbReference type="EMBL" id="GJH25624.1"/>
    </source>
</evidence>
<sequence length="65" mass="7649">MLQFIIERDLLHLERVVEQASDGTFPFAYWHARIDSLRGPTLALPLAQRIDRLKRKLSMLESTQR</sequence>
<proteinExistence type="predicted"/>
<gene>
    <name evidence="1" type="ORF">CBA19CS42_13930</name>
</gene>
<evidence type="ECO:0000313" key="2">
    <source>
        <dbReference type="Proteomes" id="UP001055111"/>
    </source>
</evidence>
<dbReference type="AlphaFoldDB" id="A0AA37IAH1"/>
<organism evidence="1 2">
    <name type="scientific">Caballeronia novacaledonica</name>
    <dbReference type="NCBI Taxonomy" id="1544861"/>
    <lineage>
        <taxon>Bacteria</taxon>
        <taxon>Pseudomonadati</taxon>
        <taxon>Pseudomonadota</taxon>
        <taxon>Betaproteobacteria</taxon>
        <taxon>Burkholderiales</taxon>
        <taxon>Burkholderiaceae</taxon>
        <taxon>Caballeronia</taxon>
    </lineage>
</organism>
<protein>
    <submittedName>
        <fullName evidence="1">Uncharacterized protein</fullName>
    </submittedName>
</protein>
<dbReference type="RefSeq" id="WP_238212234.1">
    <property type="nucleotide sequence ID" value="NZ_BPUS01000004.1"/>
</dbReference>
<dbReference type="Proteomes" id="UP001055111">
    <property type="component" value="Unassembled WGS sequence"/>
</dbReference>